<name>A0A2T0WNM1_9RHOB</name>
<dbReference type="EMBL" id="PVTQ01000008">
    <property type="protein sequence ID" value="PRY88303.1"/>
    <property type="molecule type" value="Genomic_DNA"/>
</dbReference>
<dbReference type="InterPro" id="IPR021760">
    <property type="entry name" value="RepC_C"/>
</dbReference>
<evidence type="ECO:0000313" key="5">
    <source>
        <dbReference type="Proteomes" id="UP000238392"/>
    </source>
</evidence>
<dbReference type="NCBIfam" id="NF040974">
    <property type="entry name" value="RepABC_RepC"/>
    <property type="match status" value="1"/>
</dbReference>
<feature type="domain" description="Plasmid replication protein C C-terminal" evidence="3">
    <location>
        <begin position="254"/>
        <end position="345"/>
    </location>
</feature>
<evidence type="ECO:0000259" key="3">
    <source>
        <dbReference type="Pfam" id="PF11800"/>
    </source>
</evidence>
<dbReference type="AlphaFoldDB" id="A0A2T0WNM1"/>
<proteinExistence type="predicted"/>
<dbReference type="SUPFAM" id="SSF46785">
    <property type="entry name" value="Winged helix' DNA-binding domain"/>
    <property type="match status" value="1"/>
</dbReference>
<protein>
    <submittedName>
        <fullName evidence="4">Replication initiation protein RepC</fullName>
    </submittedName>
</protein>
<feature type="domain" description="Plasmid replication protein C N-terminal" evidence="2">
    <location>
        <begin position="21"/>
        <end position="172"/>
    </location>
</feature>
<dbReference type="InterPro" id="IPR036390">
    <property type="entry name" value="WH_DNA-bd_sf"/>
</dbReference>
<dbReference type="OrthoDB" id="7488837at2"/>
<dbReference type="InterPro" id="IPR047611">
    <property type="entry name" value="RepABC_RepC"/>
</dbReference>
<evidence type="ECO:0000259" key="2">
    <source>
        <dbReference type="Pfam" id="PF03428"/>
    </source>
</evidence>
<comment type="caution">
    <text evidence="4">The sequence shown here is derived from an EMBL/GenBank/DDBJ whole genome shotgun (WGS) entry which is preliminary data.</text>
</comment>
<organism evidence="4 5">
    <name type="scientific">Donghicola tyrosinivorans</name>
    <dbReference type="NCBI Taxonomy" id="1652492"/>
    <lineage>
        <taxon>Bacteria</taxon>
        <taxon>Pseudomonadati</taxon>
        <taxon>Pseudomonadota</taxon>
        <taxon>Alphaproteobacteria</taxon>
        <taxon>Rhodobacterales</taxon>
        <taxon>Roseobacteraceae</taxon>
        <taxon>Donghicola</taxon>
    </lineage>
</organism>
<dbReference type="InterPro" id="IPR005090">
    <property type="entry name" value="RepC_N"/>
</dbReference>
<reference evidence="4 5" key="1">
    <citation type="submission" date="2018-03" db="EMBL/GenBank/DDBJ databases">
        <title>Genomic Encyclopedia of Archaeal and Bacterial Type Strains, Phase II (KMG-II): from individual species to whole genera.</title>
        <authorList>
            <person name="Goeker M."/>
        </authorList>
    </citation>
    <scope>NUCLEOTIDE SEQUENCE [LARGE SCALE GENOMIC DNA]</scope>
    <source>
        <strain evidence="4 5">DSM 100212</strain>
    </source>
</reference>
<dbReference type="Proteomes" id="UP000238392">
    <property type="component" value="Unassembled WGS sequence"/>
</dbReference>
<feature type="region of interest" description="Disordered" evidence="1">
    <location>
        <begin position="227"/>
        <end position="247"/>
    </location>
</feature>
<keyword evidence="5" id="KW-1185">Reference proteome</keyword>
<evidence type="ECO:0000313" key="4">
    <source>
        <dbReference type="EMBL" id="PRY88303.1"/>
    </source>
</evidence>
<dbReference type="Pfam" id="PF03428">
    <property type="entry name" value="RP-C"/>
    <property type="match status" value="1"/>
</dbReference>
<sequence>MTAITSRFVGRPVSAALGERPEAHDKWALVDDLTVAASDFGLSHRAIAVLRIMLTFVPDRDLPARAGKSIVFASNATLSTRLGGMPESTLRRHLAALVQSGVIARFDSPNRKRYVKRLGDGIACAFGFDLGPLALMAGDLRRQAAKHTRRLEEHAVLRARILSARQSLTEMLLAQDIDPEGIHAHSPLLGRARLFLRRKDNNEDLRTLLADLETALETPEMIVSDSEIERHQHSKKNNNSESDLLPSTPVDLDVTVQSFAEYRKMFPNGPRDWQELSQHAAQLVPMMGIDGPVYEEAKRFMGAHIAPISILCLLERFDTIQNPGGYLRHLTKQSRNGKFDIKKLIRMTNEGVR</sequence>
<dbReference type="Pfam" id="PF11800">
    <property type="entry name" value="RP-C_C"/>
    <property type="match status" value="1"/>
</dbReference>
<accession>A0A2T0WNM1</accession>
<gene>
    <name evidence="4" type="ORF">CLV74_108108</name>
</gene>
<evidence type="ECO:0000256" key="1">
    <source>
        <dbReference type="SAM" id="MobiDB-lite"/>
    </source>
</evidence>
<dbReference type="RefSeq" id="WP_106265359.1">
    <property type="nucleotide sequence ID" value="NZ_PVTQ01000008.1"/>
</dbReference>